<comment type="pathway">
    <text evidence="2">Lipid metabolism; phospholipid metabolism.</text>
</comment>
<sequence>MTPDDFVYCLILVASIPFGHLVKITNGPGNKRLLTSALGVLTILLTCRLHIFHSLITTLVSCLIIRIFGVRKCHTYNFIWCFGYLVFFRTCHYFGLPKPPAISNAVQLLLTLRMTGISFELYDTNVADKKNPLSEEEVRLKKKYQDIDPSVLDIIHYAYCYVGLFTGPYYKYRTFYDMLHNDRCMKIDTKTPLINKCKPVPYIAICFLFFNFFFSIETDEFFEQPFWFRLFYMVPMFIIFRTRLYTAWLLSECICITSTLGAYPADSKPKCGQGPSDLKGLDERVSVTMAVSAFWHGIHPGYYLTFLLVPVILVAENGMIAAFRENKDEKQQKLFDWGCLFFKMRGFDYMCMGFLLLRLDATLAYWSSIYFIGHIVTILFIIIGNICKPKKSKKVSGESNTKKQD</sequence>
<feature type="transmembrane region" description="Helical" evidence="11">
    <location>
        <begin position="363"/>
        <end position="384"/>
    </location>
</feature>
<feature type="transmembrane region" description="Helical" evidence="11">
    <location>
        <begin position="7"/>
        <end position="25"/>
    </location>
</feature>
<comment type="pathway">
    <text evidence="9">Phospholipid metabolism.</text>
</comment>
<comment type="caution">
    <text evidence="12">The sequence shown here is derived from an EMBL/GenBank/DDBJ whole genome shotgun (WGS) entry which is preliminary data.</text>
</comment>
<accession>A0ABQ9FMP6</accession>
<keyword evidence="13" id="KW-1185">Reference proteome</keyword>
<dbReference type="InterPro" id="IPR049941">
    <property type="entry name" value="LPLAT_7/PORCN-like"/>
</dbReference>
<keyword evidence="5 11" id="KW-0812">Transmembrane</keyword>
<evidence type="ECO:0000256" key="9">
    <source>
        <dbReference type="ARBA" id="ARBA00025707"/>
    </source>
</evidence>
<evidence type="ECO:0000256" key="3">
    <source>
        <dbReference type="ARBA" id="ARBA00010323"/>
    </source>
</evidence>
<evidence type="ECO:0000256" key="5">
    <source>
        <dbReference type="ARBA" id="ARBA00022692"/>
    </source>
</evidence>
<dbReference type="PANTHER" id="PTHR13906">
    <property type="entry name" value="PORCUPINE"/>
    <property type="match status" value="1"/>
</dbReference>
<evidence type="ECO:0000313" key="13">
    <source>
        <dbReference type="Proteomes" id="UP001217089"/>
    </source>
</evidence>
<keyword evidence="8" id="KW-0012">Acyltransferase</keyword>
<dbReference type="InterPro" id="IPR004299">
    <property type="entry name" value="MBOAT_fam"/>
</dbReference>
<dbReference type="Proteomes" id="UP001217089">
    <property type="component" value="Unassembled WGS sequence"/>
</dbReference>
<evidence type="ECO:0000256" key="6">
    <source>
        <dbReference type="ARBA" id="ARBA00022989"/>
    </source>
</evidence>
<evidence type="ECO:0000313" key="12">
    <source>
        <dbReference type="EMBL" id="KAJ8318549.1"/>
    </source>
</evidence>
<protein>
    <recommendedName>
        <fullName evidence="10">Lysophospholipid acyltransferase 7</fullName>
    </recommendedName>
</protein>
<comment type="subcellular location">
    <subcellularLocation>
        <location evidence="1">Membrane</location>
        <topology evidence="1">Multi-pass membrane protein</topology>
    </subcellularLocation>
</comment>
<evidence type="ECO:0000256" key="1">
    <source>
        <dbReference type="ARBA" id="ARBA00004141"/>
    </source>
</evidence>
<organism evidence="12 13">
    <name type="scientific">Tegillarca granosa</name>
    <name type="common">Malaysian cockle</name>
    <name type="synonym">Anadara granosa</name>
    <dbReference type="NCBI Taxonomy" id="220873"/>
    <lineage>
        <taxon>Eukaryota</taxon>
        <taxon>Metazoa</taxon>
        <taxon>Spiralia</taxon>
        <taxon>Lophotrochozoa</taxon>
        <taxon>Mollusca</taxon>
        <taxon>Bivalvia</taxon>
        <taxon>Autobranchia</taxon>
        <taxon>Pteriomorphia</taxon>
        <taxon>Arcoida</taxon>
        <taxon>Arcoidea</taxon>
        <taxon>Arcidae</taxon>
        <taxon>Tegillarca</taxon>
    </lineage>
</organism>
<dbReference type="EMBL" id="JARBDR010000214">
    <property type="protein sequence ID" value="KAJ8318549.1"/>
    <property type="molecule type" value="Genomic_DNA"/>
</dbReference>
<evidence type="ECO:0000256" key="11">
    <source>
        <dbReference type="SAM" id="Phobius"/>
    </source>
</evidence>
<gene>
    <name evidence="12" type="ORF">KUTeg_003640</name>
</gene>
<dbReference type="PANTHER" id="PTHR13906:SF16">
    <property type="entry name" value="LYSOPHOSPHOLIPID ACYLTRANSFERASE 7"/>
    <property type="match status" value="1"/>
</dbReference>
<name>A0ABQ9FMP6_TEGGR</name>
<evidence type="ECO:0000256" key="2">
    <source>
        <dbReference type="ARBA" id="ARBA00005074"/>
    </source>
</evidence>
<reference evidence="12 13" key="1">
    <citation type="submission" date="2022-12" db="EMBL/GenBank/DDBJ databases">
        <title>Chromosome-level genome of Tegillarca granosa.</title>
        <authorList>
            <person name="Kim J."/>
        </authorList>
    </citation>
    <scope>NUCLEOTIDE SEQUENCE [LARGE SCALE GENOMIC DNA]</scope>
    <source>
        <strain evidence="12">Teg-2019</strain>
        <tissue evidence="12">Adductor muscle</tissue>
    </source>
</reference>
<evidence type="ECO:0000256" key="4">
    <source>
        <dbReference type="ARBA" id="ARBA00022679"/>
    </source>
</evidence>
<feature type="transmembrane region" description="Helical" evidence="11">
    <location>
        <begin position="222"/>
        <end position="240"/>
    </location>
</feature>
<evidence type="ECO:0000256" key="7">
    <source>
        <dbReference type="ARBA" id="ARBA00023136"/>
    </source>
</evidence>
<keyword evidence="7 11" id="KW-0472">Membrane</keyword>
<feature type="transmembrane region" description="Helical" evidence="11">
    <location>
        <begin position="302"/>
        <end position="322"/>
    </location>
</feature>
<feature type="transmembrane region" description="Helical" evidence="11">
    <location>
        <begin position="200"/>
        <end position="216"/>
    </location>
</feature>
<comment type="similarity">
    <text evidence="3">Belongs to the membrane-bound acyltransferase family.</text>
</comment>
<evidence type="ECO:0000256" key="10">
    <source>
        <dbReference type="ARBA" id="ARBA00093678"/>
    </source>
</evidence>
<keyword evidence="4" id="KW-0808">Transferase</keyword>
<feature type="transmembrane region" description="Helical" evidence="11">
    <location>
        <begin position="37"/>
        <end position="65"/>
    </location>
</feature>
<proteinExistence type="inferred from homology"/>
<evidence type="ECO:0000256" key="8">
    <source>
        <dbReference type="ARBA" id="ARBA00023315"/>
    </source>
</evidence>
<feature type="transmembrane region" description="Helical" evidence="11">
    <location>
        <begin position="77"/>
        <end position="95"/>
    </location>
</feature>
<keyword evidence="6 11" id="KW-1133">Transmembrane helix</keyword>
<dbReference type="Pfam" id="PF03062">
    <property type="entry name" value="MBOAT"/>
    <property type="match status" value="1"/>
</dbReference>